<feature type="domain" description="Microcin J25-processing protein McjB C-terminal" evidence="1">
    <location>
        <begin position="102"/>
        <end position="211"/>
    </location>
</feature>
<name>A0A7W6FZW6_9SPHN</name>
<dbReference type="NCBIfam" id="NF033537">
    <property type="entry name" value="lasso_biosyn_B2"/>
    <property type="match status" value="1"/>
</dbReference>
<keyword evidence="3" id="KW-1185">Reference proteome</keyword>
<protein>
    <recommendedName>
        <fullName evidence="1">Microcin J25-processing protein McjB C-terminal domain-containing protein</fullName>
    </recommendedName>
</protein>
<gene>
    <name evidence="2" type="ORF">GGR39_003427</name>
</gene>
<sequence length="215" mass="24053">MLASWVSYCRVDETAVFLDVRRNRYSALPWAAAKPIVHHDPGATPSRLTQRMEAWGWFDDPSAKPRPRQPDPVALEELGPDFRNGHTSPRLLAQSLWLLGCLRVQLAARRLEQVLTQVSIRNSAITDSISFEPDVLAPTLAAFRTIERYALRNDTCLLRSLALQAALAKQSLASSLVIGVKLHPFEAHCWLQHGTTLLNDTVERIGLFVPIRVVS</sequence>
<reference evidence="2 3" key="1">
    <citation type="submission" date="2020-08" db="EMBL/GenBank/DDBJ databases">
        <title>Genomic Encyclopedia of Type Strains, Phase IV (KMG-IV): sequencing the most valuable type-strain genomes for metagenomic binning, comparative biology and taxonomic classification.</title>
        <authorList>
            <person name="Goeker M."/>
        </authorList>
    </citation>
    <scope>NUCLEOTIDE SEQUENCE [LARGE SCALE GENOMIC DNA]</scope>
    <source>
        <strain evidence="2 3">DSM 27568</strain>
    </source>
</reference>
<dbReference type="EMBL" id="JACIDY010000017">
    <property type="protein sequence ID" value="MBB3941746.1"/>
    <property type="molecule type" value="Genomic_DNA"/>
</dbReference>
<evidence type="ECO:0000313" key="3">
    <source>
        <dbReference type="Proteomes" id="UP000561459"/>
    </source>
</evidence>
<dbReference type="AlphaFoldDB" id="A0A7W6FZW6"/>
<dbReference type="Proteomes" id="UP000561459">
    <property type="component" value="Unassembled WGS sequence"/>
</dbReference>
<evidence type="ECO:0000313" key="2">
    <source>
        <dbReference type="EMBL" id="MBB3941746.1"/>
    </source>
</evidence>
<comment type="caution">
    <text evidence="2">The sequence shown here is derived from an EMBL/GenBank/DDBJ whole genome shotgun (WGS) entry which is preliminary data.</text>
</comment>
<organism evidence="2 3">
    <name type="scientific">Novosphingobium fluoreni</name>
    <dbReference type="NCBI Taxonomy" id="1391222"/>
    <lineage>
        <taxon>Bacteria</taxon>
        <taxon>Pseudomonadati</taxon>
        <taxon>Pseudomonadota</taxon>
        <taxon>Alphaproteobacteria</taxon>
        <taxon>Sphingomonadales</taxon>
        <taxon>Sphingomonadaceae</taxon>
        <taxon>Novosphingobium</taxon>
    </lineage>
</organism>
<dbReference type="InterPro" id="IPR053521">
    <property type="entry name" value="McjB-like"/>
</dbReference>
<dbReference type="InterPro" id="IPR032708">
    <property type="entry name" value="McjB_C"/>
</dbReference>
<evidence type="ECO:0000259" key="1">
    <source>
        <dbReference type="Pfam" id="PF13471"/>
    </source>
</evidence>
<proteinExistence type="predicted"/>
<accession>A0A7W6FZW6</accession>
<dbReference type="Pfam" id="PF13471">
    <property type="entry name" value="Transglut_core3"/>
    <property type="match status" value="1"/>
</dbReference>